<keyword evidence="4" id="KW-1185">Reference proteome</keyword>
<dbReference type="Gene3D" id="3.30.9.10">
    <property type="entry name" value="D-Amino Acid Oxidase, subunit A, domain 2"/>
    <property type="match status" value="1"/>
</dbReference>
<reference evidence="4" key="1">
    <citation type="submission" date="2016-02" db="EMBL/GenBank/DDBJ databases">
        <authorList>
            <person name="Schultz-Johansen M."/>
            <person name="Glaring M.A."/>
            <person name="Bech P.K."/>
            <person name="Stougaard P."/>
        </authorList>
    </citation>
    <scope>NUCLEOTIDE SEQUENCE [LARGE SCALE GENOMIC DNA]</scope>
    <source>
        <strain evidence="4">S66</strain>
    </source>
</reference>
<dbReference type="Gene3D" id="3.50.50.60">
    <property type="entry name" value="FAD/NAD(P)-binding domain"/>
    <property type="match status" value="1"/>
</dbReference>
<evidence type="ECO:0000259" key="2">
    <source>
        <dbReference type="Pfam" id="PF01266"/>
    </source>
</evidence>
<dbReference type="SUPFAM" id="SSF51905">
    <property type="entry name" value="FAD/NAD(P)-binding domain"/>
    <property type="match status" value="1"/>
</dbReference>
<dbReference type="Pfam" id="PF01266">
    <property type="entry name" value="DAO"/>
    <property type="match status" value="1"/>
</dbReference>
<proteinExistence type="predicted"/>
<keyword evidence="1" id="KW-0560">Oxidoreductase</keyword>
<protein>
    <submittedName>
        <fullName evidence="3">FAD-dependent oxidoreductase</fullName>
    </submittedName>
</protein>
<name>A0A148KL11_9ALTE</name>
<comment type="caution">
    <text evidence="3">The sequence shown here is derived from an EMBL/GenBank/DDBJ whole genome shotgun (WGS) entry which is preliminary data.</text>
</comment>
<dbReference type="InterPro" id="IPR006076">
    <property type="entry name" value="FAD-dep_OxRdtase"/>
</dbReference>
<dbReference type="OrthoDB" id="311718at2"/>
<dbReference type="GO" id="GO:0016491">
    <property type="term" value="F:oxidoreductase activity"/>
    <property type="evidence" value="ECO:0007669"/>
    <property type="project" value="UniProtKB-KW"/>
</dbReference>
<dbReference type="InterPro" id="IPR036188">
    <property type="entry name" value="FAD/NAD-bd_sf"/>
</dbReference>
<dbReference type="Proteomes" id="UP000070299">
    <property type="component" value="Unassembled WGS sequence"/>
</dbReference>
<dbReference type="GO" id="GO:0005737">
    <property type="term" value="C:cytoplasm"/>
    <property type="evidence" value="ECO:0007669"/>
    <property type="project" value="TreeGrafter"/>
</dbReference>
<accession>A0A148KL11</accession>
<sequence length="452" mass="49909">MTTEGRELRAPLTKSIHADVCIVGGGYTGLWTAIKLRQKSSDLDIVIIEKDLCGQGASGRNGGCMLTFSSKFRSLEAHFGLTEAIRLVKASENAVLAIHEFCLRHGIDAEVRPHGAVYTATNNAQQAVLQQPLTALKQQQLNHWTELNAADLVALTGSTRHLAGIFSPHGGTVHPGKLVRGLAQVAQNMGIRIFEHTEMENFSSTGTVQINTPKGRINAKKLILATNAWTPRLIPQFNRAVVLVSSDMLITDEQVDTLQHQWFTKGTAVADSRLFVHYYRNSQSGRIMLGKGGNYFSYANRMLPLFDQPSRFESMLNTAFKSFFPHVDSKMSRSWTGASDRSVSGLPFFGHLPQQNNVLYGFGYSGNGVVQSFLGGEFLSSMVLGLDDEWTRSGMAQGVKHFFPPEPLCTLGARLIRHSVLRIENREETDLRPFWFDKKLASLAVSAGKVDK</sequence>
<evidence type="ECO:0000313" key="3">
    <source>
        <dbReference type="EMBL" id="KXI27012.1"/>
    </source>
</evidence>
<dbReference type="STRING" id="1799789.AX660_02175"/>
<dbReference type="PANTHER" id="PTHR13847">
    <property type="entry name" value="SARCOSINE DEHYDROGENASE-RELATED"/>
    <property type="match status" value="1"/>
</dbReference>
<organism evidence="3 4">
    <name type="scientific">Paraglaciecola hydrolytica</name>
    <dbReference type="NCBI Taxonomy" id="1799789"/>
    <lineage>
        <taxon>Bacteria</taxon>
        <taxon>Pseudomonadati</taxon>
        <taxon>Pseudomonadota</taxon>
        <taxon>Gammaproteobacteria</taxon>
        <taxon>Alteromonadales</taxon>
        <taxon>Alteromonadaceae</taxon>
        <taxon>Paraglaciecola</taxon>
    </lineage>
</organism>
<feature type="domain" description="FAD dependent oxidoreductase" evidence="2">
    <location>
        <begin position="19"/>
        <end position="380"/>
    </location>
</feature>
<dbReference type="PANTHER" id="PTHR13847:SF285">
    <property type="entry name" value="FAD DEPENDENT OXIDOREDUCTASE DOMAIN-CONTAINING PROTEIN"/>
    <property type="match status" value="1"/>
</dbReference>
<dbReference type="AlphaFoldDB" id="A0A148KL11"/>
<dbReference type="EMBL" id="LSNE01000018">
    <property type="protein sequence ID" value="KXI27012.1"/>
    <property type="molecule type" value="Genomic_DNA"/>
</dbReference>
<evidence type="ECO:0000256" key="1">
    <source>
        <dbReference type="ARBA" id="ARBA00023002"/>
    </source>
</evidence>
<evidence type="ECO:0000313" key="4">
    <source>
        <dbReference type="Proteomes" id="UP000070299"/>
    </source>
</evidence>
<gene>
    <name evidence="3" type="ORF">AX660_02175</name>
</gene>